<feature type="region of interest" description="Disordered" evidence="1">
    <location>
        <begin position="33"/>
        <end position="62"/>
    </location>
</feature>
<feature type="compositionally biased region" description="Pro residues" evidence="1">
    <location>
        <begin position="35"/>
        <end position="58"/>
    </location>
</feature>
<name>A0AAN9MNG1_PHACN</name>
<keyword evidence="4" id="KW-1185">Reference proteome</keyword>
<dbReference type="Proteomes" id="UP001374584">
    <property type="component" value="Unassembled WGS sequence"/>
</dbReference>
<organism evidence="3 4">
    <name type="scientific">Phaseolus coccineus</name>
    <name type="common">Scarlet runner bean</name>
    <name type="synonym">Phaseolus multiflorus</name>
    <dbReference type="NCBI Taxonomy" id="3886"/>
    <lineage>
        <taxon>Eukaryota</taxon>
        <taxon>Viridiplantae</taxon>
        <taxon>Streptophyta</taxon>
        <taxon>Embryophyta</taxon>
        <taxon>Tracheophyta</taxon>
        <taxon>Spermatophyta</taxon>
        <taxon>Magnoliopsida</taxon>
        <taxon>eudicotyledons</taxon>
        <taxon>Gunneridae</taxon>
        <taxon>Pentapetalae</taxon>
        <taxon>rosids</taxon>
        <taxon>fabids</taxon>
        <taxon>Fabales</taxon>
        <taxon>Fabaceae</taxon>
        <taxon>Papilionoideae</taxon>
        <taxon>50 kb inversion clade</taxon>
        <taxon>NPAAA clade</taxon>
        <taxon>indigoferoid/millettioid clade</taxon>
        <taxon>Phaseoleae</taxon>
        <taxon>Phaseolus</taxon>
    </lineage>
</organism>
<proteinExistence type="predicted"/>
<reference evidence="3 4" key="1">
    <citation type="submission" date="2024-01" db="EMBL/GenBank/DDBJ databases">
        <title>The genomes of 5 underutilized Papilionoideae crops provide insights into root nodulation and disease resistanc.</title>
        <authorList>
            <person name="Jiang F."/>
        </authorList>
    </citation>
    <scope>NUCLEOTIDE SEQUENCE [LARGE SCALE GENOMIC DNA]</scope>
    <source>
        <strain evidence="3">JINMINGXINNONG_FW02</strain>
        <tissue evidence="3">Leaves</tissue>
    </source>
</reference>
<dbReference type="EMBL" id="JAYMYR010000006">
    <property type="protein sequence ID" value="KAK7355222.1"/>
    <property type="molecule type" value="Genomic_DNA"/>
</dbReference>
<feature type="signal peptide" evidence="2">
    <location>
        <begin position="1"/>
        <end position="24"/>
    </location>
</feature>
<feature type="chain" id="PRO_5042978664" evidence="2">
    <location>
        <begin position="25"/>
        <end position="191"/>
    </location>
</feature>
<keyword evidence="2" id="KW-0732">Signal</keyword>
<sequence>MATNVFILLFCLVAILLLLKESHAMVVVATSESPAPAPAPGPGPAPAPAPTRPGPAPAPQSNKVRLLRCRKCLSKLIIKKRSMYNFDVFVLLSHRMAPLRAVLNHKIVVLVVRIDAQTHSTRSHVCSSAKSVVRNACVCPLEPMATRRYAPATTTGRPKGEDPNALESSTSLFFSIAAVTSISLVLYHSLI</sequence>
<evidence type="ECO:0000313" key="3">
    <source>
        <dbReference type="EMBL" id="KAK7355222.1"/>
    </source>
</evidence>
<evidence type="ECO:0000256" key="2">
    <source>
        <dbReference type="SAM" id="SignalP"/>
    </source>
</evidence>
<evidence type="ECO:0000313" key="4">
    <source>
        <dbReference type="Proteomes" id="UP001374584"/>
    </source>
</evidence>
<accession>A0AAN9MNG1</accession>
<protein>
    <submittedName>
        <fullName evidence="3">Uncharacterized protein</fullName>
    </submittedName>
</protein>
<comment type="caution">
    <text evidence="3">The sequence shown here is derived from an EMBL/GenBank/DDBJ whole genome shotgun (WGS) entry which is preliminary data.</text>
</comment>
<dbReference type="AlphaFoldDB" id="A0AAN9MNG1"/>
<evidence type="ECO:0000256" key="1">
    <source>
        <dbReference type="SAM" id="MobiDB-lite"/>
    </source>
</evidence>
<gene>
    <name evidence="3" type="ORF">VNO80_14472</name>
</gene>